<dbReference type="InterPro" id="IPR036291">
    <property type="entry name" value="NAD(P)-bd_dom_sf"/>
</dbReference>
<dbReference type="SUPFAM" id="SSF51735">
    <property type="entry name" value="NAD(P)-binding Rossmann-fold domains"/>
    <property type="match status" value="1"/>
</dbReference>
<dbReference type="Proteomes" id="UP000810171">
    <property type="component" value="Unassembled WGS sequence"/>
</dbReference>
<evidence type="ECO:0000256" key="8">
    <source>
        <dbReference type="ARBA" id="ARBA00032024"/>
    </source>
</evidence>
<dbReference type="Gene3D" id="3.40.50.720">
    <property type="entry name" value="NAD(P)-binding Rossmann-like Domain"/>
    <property type="match status" value="1"/>
</dbReference>
<dbReference type="InterPro" id="IPR050838">
    <property type="entry name" value="Ketopantoate_reductase"/>
</dbReference>
<feature type="domain" description="Ketopantoate reductase N-terminal" evidence="11">
    <location>
        <begin position="3"/>
        <end position="146"/>
    </location>
</feature>
<evidence type="ECO:0000256" key="1">
    <source>
        <dbReference type="ARBA" id="ARBA00004994"/>
    </source>
</evidence>
<evidence type="ECO:0000256" key="2">
    <source>
        <dbReference type="ARBA" id="ARBA00007870"/>
    </source>
</evidence>
<comment type="caution">
    <text evidence="13">The sequence shown here is derived from an EMBL/GenBank/DDBJ whole genome shotgun (WGS) entry which is preliminary data.</text>
</comment>
<evidence type="ECO:0000259" key="11">
    <source>
        <dbReference type="Pfam" id="PF02558"/>
    </source>
</evidence>
<dbReference type="RefSeq" id="WP_209287393.1">
    <property type="nucleotide sequence ID" value="NZ_JACVEW010000011.1"/>
</dbReference>
<dbReference type="Gene3D" id="1.10.1040.10">
    <property type="entry name" value="N-(1-d-carboxylethyl)-l-norvaline Dehydrogenase, domain 2"/>
    <property type="match status" value="1"/>
</dbReference>
<gene>
    <name evidence="13" type="ORF">H9C73_08490</name>
</gene>
<organism evidence="13 14">
    <name type="scientific">Marinobacterium alkalitolerans</name>
    <dbReference type="NCBI Taxonomy" id="1542925"/>
    <lineage>
        <taxon>Bacteria</taxon>
        <taxon>Pseudomonadati</taxon>
        <taxon>Pseudomonadota</taxon>
        <taxon>Gammaproteobacteria</taxon>
        <taxon>Oceanospirillales</taxon>
        <taxon>Oceanospirillaceae</taxon>
        <taxon>Marinobacterium</taxon>
    </lineage>
</organism>
<dbReference type="PANTHER" id="PTHR43765:SF2">
    <property type="entry name" value="2-DEHYDROPANTOATE 2-REDUCTASE"/>
    <property type="match status" value="1"/>
</dbReference>
<comment type="pathway">
    <text evidence="1 10">Cofactor biosynthesis; (R)-pantothenate biosynthesis; (R)-pantoate from 3-methyl-2-oxobutanoate: step 2/2.</text>
</comment>
<protein>
    <recommendedName>
        <fullName evidence="4 10">2-dehydropantoate 2-reductase</fullName>
        <ecNumber evidence="3 10">1.1.1.169</ecNumber>
    </recommendedName>
    <alternativeName>
        <fullName evidence="8 10">Ketopantoate reductase</fullName>
    </alternativeName>
</protein>
<evidence type="ECO:0000256" key="9">
    <source>
        <dbReference type="ARBA" id="ARBA00048793"/>
    </source>
</evidence>
<evidence type="ECO:0000256" key="4">
    <source>
        <dbReference type="ARBA" id="ARBA00019465"/>
    </source>
</evidence>
<dbReference type="NCBIfam" id="TIGR00745">
    <property type="entry name" value="apbA_panE"/>
    <property type="match status" value="1"/>
</dbReference>
<dbReference type="PANTHER" id="PTHR43765">
    <property type="entry name" value="2-DEHYDROPANTOATE 2-REDUCTASE-RELATED"/>
    <property type="match status" value="1"/>
</dbReference>
<reference evidence="13 14" key="1">
    <citation type="submission" date="2020-09" db="EMBL/GenBank/DDBJ databases">
        <authorList>
            <person name="Tanuku N.R.S."/>
        </authorList>
    </citation>
    <scope>NUCLEOTIDE SEQUENCE [LARGE SCALE GENOMIC DNA]</scope>
    <source>
        <strain evidence="13 14">AK62</strain>
    </source>
</reference>
<keyword evidence="7 10" id="KW-0560">Oxidoreductase</keyword>
<proteinExistence type="inferred from homology"/>
<comment type="function">
    <text evidence="10">Catalyzes the NADPH-dependent reduction of ketopantoate into pantoic acid.</text>
</comment>
<evidence type="ECO:0000256" key="7">
    <source>
        <dbReference type="ARBA" id="ARBA00023002"/>
    </source>
</evidence>
<accession>A0ABS3ZAQ4</accession>
<name>A0ABS3ZAQ4_9GAMM</name>
<evidence type="ECO:0000256" key="6">
    <source>
        <dbReference type="ARBA" id="ARBA00022857"/>
    </source>
</evidence>
<evidence type="ECO:0000313" key="14">
    <source>
        <dbReference type="Proteomes" id="UP000810171"/>
    </source>
</evidence>
<evidence type="ECO:0000256" key="3">
    <source>
        <dbReference type="ARBA" id="ARBA00013014"/>
    </source>
</evidence>
<dbReference type="Pfam" id="PF08546">
    <property type="entry name" value="ApbA_C"/>
    <property type="match status" value="1"/>
</dbReference>
<evidence type="ECO:0000256" key="10">
    <source>
        <dbReference type="RuleBase" id="RU362068"/>
    </source>
</evidence>
<dbReference type="EC" id="1.1.1.169" evidence="3 10"/>
<evidence type="ECO:0000259" key="12">
    <source>
        <dbReference type="Pfam" id="PF08546"/>
    </source>
</evidence>
<keyword evidence="5 10" id="KW-0566">Pantothenate biosynthesis</keyword>
<dbReference type="InterPro" id="IPR013332">
    <property type="entry name" value="KPR_N"/>
</dbReference>
<comment type="catalytic activity">
    <reaction evidence="9 10">
        <text>(R)-pantoate + NADP(+) = 2-dehydropantoate + NADPH + H(+)</text>
        <dbReference type="Rhea" id="RHEA:16233"/>
        <dbReference type="ChEBI" id="CHEBI:11561"/>
        <dbReference type="ChEBI" id="CHEBI:15378"/>
        <dbReference type="ChEBI" id="CHEBI:15980"/>
        <dbReference type="ChEBI" id="CHEBI:57783"/>
        <dbReference type="ChEBI" id="CHEBI:58349"/>
        <dbReference type="EC" id="1.1.1.169"/>
    </reaction>
</comment>
<keyword evidence="6 10" id="KW-0521">NADP</keyword>
<dbReference type="InterPro" id="IPR013328">
    <property type="entry name" value="6PGD_dom2"/>
</dbReference>
<sequence>MHWYILGPGAIGTLWASLLLQAGHRVTLLQRQPDAKHQRIEIISSRGTSGIEPATEALSSEGPDIEHLLVTTKAQQTEAALAQIIPRLTPDAQVVLLQNGMGQHEAAARLLPSQLLWAATTTAGAWRESPTRLQLVSLGSTRIGPWGTNQMLQSDGWGALEIDLESTPDIKSVLWRKLAINCAINPLTALHHCRNSELLTDPARHERLRQVCHEVETVARALEIRLFDTPLAEQAEAVAQSTGNNLSSMLQDIRLHRPTEIEHITGFLCRQAEHLGLSVPVNQALLEQVRNLNVAKEFPPDE</sequence>
<keyword evidence="14" id="KW-1185">Reference proteome</keyword>
<feature type="domain" description="Ketopantoate reductase C-terminal" evidence="12">
    <location>
        <begin position="169"/>
        <end position="292"/>
    </location>
</feature>
<dbReference type="Pfam" id="PF02558">
    <property type="entry name" value="ApbA"/>
    <property type="match status" value="1"/>
</dbReference>
<dbReference type="InterPro" id="IPR003710">
    <property type="entry name" value="ApbA"/>
</dbReference>
<dbReference type="EMBL" id="JACVEW010000011">
    <property type="protein sequence ID" value="MBP0048775.1"/>
    <property type="molecule type" value="Genomic_DNA"/>
</dbReference>
<comment type="similarity">
    <text evidence="2 10">Belongs to the ketopantoate reductase family.</text>
</comment>
<dbReference type="InterPro" id="IPR013752">
    <property type="entry name" value="KPA_reductase"/>
</dbReference>
<evidence type="ECO:0000256" key="5">
    <source>
        <dbReference type="ARBA" id="ARBA00022655"/>
    </source>
</evidence>
<evidence type="ECO:0000313" key="13">
    <source>
        <dbReference type="EMBL" id="MBP0048775.1"/>
    </source>
</evidence>
<dbReference type="InterPro" id="IPR008927">
    <property type="entry name" value="6-PGluconate_DH-like_C_sf"/>
</dbReference>
<dbReference type="SUPFAM" id="SSF48179">
    <property type="entry name" value="6-phosphogluconate dehydrogenase C-terminal domain-like"/>
    <property type="match status" value="1"/>
</dbReference>